<organism evidence="8 9">
    <name type="scientific">Xylanibacter muris</name>
    <dbReference type="NCBI Taxonomy" id="2736290"/>
    <lineage>
        <taxon>Bacteria</taxon>
        <taxon>Pseudomonadati</taxon>
        <taxon>Bacteroidota</taxon>
        <taxon>Bacteroidia</taxon>
        <taxon>Bacteroidales</taxon>
        <taxon>Prevotellaceae</taxon>
        <taxon>Xylanibacter</taxon>
    </lineage>
</organism>
<keyword evidence="5" id="KW-0804">Transcription</keyword>
<accession>A0ABX2AKV8</accession>
<dbReference type="InterPro" id="IPR036388">
    <property type="entry name" value="WH-like_DNA-bd_sf"/>
</dbReference>
<dbReference type="Gene3D" id="1.10.10.10">
    <property type="entry name" value="Winged helix-like DNA-binding domain superfamily/Winged helix DNA-binding domain"/>
    <property type="match status" value="1"/>
</dbReference>
<dbReference type="InterPro" id="IPR013324">
    <property type="entry name" value="RNA_pol_sigma_r3/r4-like"/>
</dbReference>
<dbReference type="InterPro" id="IPR014284">
    <property type="entry name" value="RNA_pol_sigma-70_dom"/>
</dbReference>
<evidence type="ECO:0000256" key="3">
    <source>
        <dbReference type="ARBA" id="ARBA00023082"/>
    </source>
</evidence>
<keyword evidence="3" id="KW-0731">Sigma factor</keyword>
<keyword evidence="9" id="KW-1185">Reference proteome</keyword>
<comment type="similarity">
    <text evidence="1">Belongs to the sigma-70 factor family. ECF subfamily.</text>
</comment>
<dbReference type="Pfam" id="PF08281">
    <property type="entry name" value="Sigma70_r4_2"/>
    <property type="match status" value="1"/>
</dbReference>
<gene>
    <name evidence="8" type="ORF">HPS56_05150</name>
</gene>
<feature type="domain" description="RNA polymerase sigma factor 70 region 4 type 2" evidence="7">
    <location>
        <begin position="104"/>
        <end position="149"/>
    </location>
</feature>
<dbReference type="InterPro" id="IPR013249">
    <property type="entry name" value="RNA_pol_sigma70_r4_t2"/>
</dbReference>
<comment type="caution">
    <text evidence="8">The sequence shown here is derived from an EMBL/GenBank/DDBJ whole genome shotgun (WGS) entry which is preliminary data.</text>
</comment>
<dbReference type="NCBIfam" id="TIGR02937">
    <property type="entry name" value="sigma70-ECF"/>
    <property type="match status" value="1"/>
</dbReference>
<dbReference type="SUPFAM" id="SSF88946">
    <property type="entry name" value="Sigma2 domain of RNA polymerase sigma factors"/>
    <property type="match status" value="1"/>
</dbReference>
<dbReference type="EMBL" id="JABKKF010000003">
    <property type="protein sequence ID" value="NPD91745.1"/>
    <property type="molecule type" value="Genomic_DNA"/>
</dbReference>
<proteinExistence type="inferred from homology"/>
<reference evidence="8 9" key="1">
    <citation type="submission" date="2020-05" db="EMBL/GenBank/DDBJ databases">
        <title>Distinct polysaccharide utilization as determinants for interspecies competition between intestinal Prevotella spp.</title>
        <authorList>
            <person name="Galvez E.J.C."/>
            <person name="Iljazovic A."/>
            <person name="Strowig T."/>
        </authorList>
    </citation>
    <scope>NUCLEOTIDE SEQUENCE [LARGE SCALE GENOMIC DNA]</scope>
    <source>
        <strain evidence="8 9">PMUR</strain>
    </source>
</reference>
<dbReference type="SUPFAM" id="SSF88659">
    <property type="entry name" value="Sigma3 and sigma4 domains of RNA polymerase sigma factors"/>
    <property type="match status" value="1"/>
</dbReference>
<evidence type="ECO:0000256" key="5">
    <source>
        <dbReference type="ARBA" id="ARBA00023163"/>
    </source>
</evidence>
<evidence type="ECO:0000313" key="8">
    <source>
        <dbReference type="EMBL" id="NPD91745.1"/>
    </source>
</evidence>
<dbReference type="Pfam" id="PF04542">
    <property type="entry name" value="Sigma70_r2"/>
    <property type="match status" value="1"/>
</dbReference>
<dbReference type="InterPro" id="IPR039425">
    <property type="entry name" value="RNA_pol_sigma-70-like"/>
</dbReference>
<dbReference type="Gene3D" id="1.10.1740.10">
    <property type="match status" value="1"/>
</dbReference>
<dbReference type="InterPro" id="IPR013325">
    <property type="entry name" value="RNA_pol_sigma_r2"/>
</dbReference>
<keyword evidence="2" id="KW-0805">Transcription regulation</keyword>
<keyword evidence="4" id="KW-0238">DNA-binding</keyword>
<evidence type="ECO:0000256" key="2">
    <source>
        <dbReference type="ARBA" id="ARBA00023015"/>
    </source>
</evidence>
<name>A0ABX2AKV8_9BACT</name>
<dbReference type="InterPro" id="IPR007627">
    <property type="entry name" value="RNA_pol_sigma70_r2"/>
</dbReference>
<dbReference type="PANTHER" id="PTHR43133">
    <property type="entry name" value="RNA POLYMERASE ECF-TYPE SIGMA FACTO"/>
    <property type="match status" value="1"/>
</dbReference>
<dbReference type="RefSeq" id="WP_172274934.1">
    <property type="nucleotide sequence ID" value="NZ_CASGMU010000005.1"/>
</dbReference>
<evidence type="ECO:0000256" key="4">
    <source>
        <dbReference type="ARBA" id="ARBA00023125"/>
    </source>
</evidence>
<evidence type="ECO:0000313" key="9">
    <source>
        <dbReference type="Proteomes" id="UP000714420"/>
    </source>
</evidence>
<dbReference type="Proteomes" id="UP000714420">
    <property type="component" value="Unassembled WGS sequence"/>
</dbReference>
<feature type="domain" description="RNA polymerase sigma-70 region 2" evidence="6">
    <location>
        <begin position="17"/>
        <end position="75"/>
    </location>
</feature>
<dbReference type="PANTHER" id="PTHR43133:SF8">
    <property type="entry name" value="RNA POLYMERASE SIGMA FACTOR HI_1459-RELATED"/>
    <property type="match status" value="1"/>
</dbReference>
<evidence type="ECO:0000259" key="7">
    <source>
        <dbReference type="Pfam" id="PF08281"/>
    </source>
</evidence>
<evidence type="ECO:0000259" key="6">
    <source>
        <dbReference type="Pfam" id="PF04542"/>
    </source>
</evidence>
<sequence length="169" mass="19519">MKRNNKKALETVIAGERDSLYRLACYRTGNADDANDIVQDVLMKMWTRSKMVSIADVRSYLYRSLLNACFTYRQRHVEPAFVQITADVPDDEQTDDDFTVEYHRITRLMDVIPSEQAEVISLRTIGGKSFGEIAGILNIPESSVKSRFRYGIEKIRKMIYDSPQKTKRL</sequence>
<protein>
    <submittedName>
        <fullName evidence="8">RNA polymerase sigma factor</fullName>
    </submittedName>
</protein>
<dbReference type="CDD" id="cd06171">
    <property type="entry name" value="Sigma70_r4"/>
    <property type="match status" value="1"/>
</dbReference>
<evidence type="ECO:0000256" key="1">
    <source>
        <dbReference type="ARBA" id="ARBA00010641"/>
    </source>
</evidence>